<dbReference type="GO" id="GO:0004113">
    <property type="term" value="F:2',3'-cyclic-nucleotide 3'-phosphodiesterase activity"/>
    <property type="evidence" value="ECO:0007669"/>
    <property type="project" value="InterPro"/>
</dbReference>
<evidence type="ECO:0000256" key="2">
    <source>
        <dbReference type="HAMAP-Rule" id="MF_01940"/>
    </source>
</evidence>
<feature type="short sequence motif" description="HXTX 1" evidence="2">
    <location>
        <begin position="40"/>
        <end position="43"/>
    </location>
</feature>
<feature type="active site" description="Proton donor" evidence="2">
    <location>
        <position position="40"/>
    </location>
</feature>
<sequence>MGRRLFFGIGLDAHSQAHINAWLCTEVRARKAPTKMENWHLTLAFLGQVTESQEADMVAFARQLKVSGFTLNFAHTGYWSGNGIFFLRPEPEPAQLSALAEPLRDMGAKLGLHCNRLPFAPHITLLRGHKGEPEVRSSITPFTLTVTRFHLYHSYRCDTRGLVYEPVQSFELL</sequence>
<dbReference type="NCBIfam" id="TIGR02258">
    <property type="entry name" value="2_5_ligase"/>
    <property type="match status" value="1"/>
</dbReference>
<dbReference type="PANTHER" id="PTHR35561:SF1">
    <property type="entry name" value="RNA 2',3'-CYCLIC PHOSPHODIESTERASE"/>
    <property type="match status" value="1"/>
</dbReference>
<gene>
    <name evidence="4" type="ORF">TW77_06240</name>
</gene>
<comment type="function">
    <text evidence="2">Hydrolyzes RNA 2',3'-cyclic phosphodiester to an RNA 2'-phosphomonoester.</text>
</comment>
<feature type="domain" description="Phosphoesterase HXTX" evidence="3">
    <location>
        <begin position="32"/>
        <end position="80"/>
    </location>
</feature>
<accession>A0A0F4QV45</accession>
<keyword evidence="5" id="KW-1185">Reference proteome</keyword>
<dbReference type="PATRIC" id="fig|43658.5.peg.1312"/>
<dbReference type="InterPro" id="IPR014051">
    <property type="entry name" value="Phosphoesterase_HXTX"/>
</dbReference>
<evidence type="ECO:0000313" key="4">
    <source>
        <dbReference type="EMBL" id="KJZ11120.1"/>
    </source>
</evidence>
<dbReference type="EC" id="3.1.4.58" evidence="2"/>
<evidence type="ECO:0000259" key="3">
    <source>
        <dbReference type="Pfam" id="PF02834"/>
    </source>
</evidence>
<dbReference type="RefSeq" id="WP_046004111.1">
    <property type="nucleotide sequence ID" value="NZ_JXYA01000011.1"/>
</dbReference>
<dbReference type="Gene3D" id="3.90.1140.10">
    <property type="entry name" value="Cyclic phosphodiesterase"/>
    <property type="match status" value="1"/>
</dbReference>
<name>A0A0F4QV45_9GAMM</name>
<dbReference type="GO" id="GO:0016874">
    <property type="term" value="F:ligase activity"/>
    <property type="evidence" value="ECO:0007669"/>
    <property type="project" value="UniProtKB-KW"/>
</dbReference>
<comment type="caution">
    <text evidence="4">The sequence shown here is derived from an EMBL/GenBank/DDBJ whole genome shotgun (WGS) entry which is preliminary data.</text>
</comment>
<protein>
    <recommendedName>
        <fullName evidence="2">RNA 2',3'-cyclic phosphodiesterase</fullName>
        <shortName evidence="2">RNA 2',3'-CPDase</shortName>
        <ecNumber evidence="2">3.1.4.58</ecNumber>
    </recommendedName>
</protein>
<feature type="short sequence motif" description="HXTX 2" evidence="2">
    <location>
        <begin position="122"/>
        <end position="125"/>
    </location>
</feature>
<feature type="domain" description="Phosphoesterase HXTX" evidence="3">
    <location>
        <begin position="89"/>
        <end position="158"/>
    </location>
</feature>
<evidence type="ECO:0000313" key="5">
    <source>
        <dbReference type="Proteomes" id="UP000033452"/>
    </source>
</evidence>
<keyword evidence="1 2" id="KW-0378">Hydrolase</keyword>
<keyword evidence="4" id="KW-0436">Ligase</keyword>
<dbReference type="Proteomes" id="UP000033452">
    <property type="component" value="Unassembled WGS sequence"/>
</dbReference>
<proteinExistence type="inferred from homology"/>
<dbReference type="InterPro" id="IPR009097">
    <property type="entry name" value="Cyclic_Pdiesterase"/>
</dbReference>
<dbReference type="InterPro" id="IPR004175">
    <property type="entry name" value="RNA_CPDase"/>
</dbReference>
<comment type="catalytic activity">
    <reaction evidence="2">
        <text>a 3'-end 2',3'-cyclophospho-ribonucleotide-RNA + H2O = a 3'-end 2'-phospho-ribonucleotide-RNA + H(+)</text>
        <dbReference type="Rhea" id="RHEA:11828"/>
        <dbReference type="Rhea" id="RHEA-COMP:10464"/>
        <dbReference type="Rhea" id="RHEA-COMP:17353"/>
        <dbReference type="ChEBI" id="CHEBI:15377"/>
        <dbReference type="ChEBI" id="CHEBI:15378"/>
        <dbReference type="ChEBI" id="CHEBI:83064"/>
        <dbReference type="ChEBI" id="CHEBI:173113"/>
        <dbReference type="EC" id="3.1.4.58"/>
    </reaction>
</comment>
<reference evidence="4 5" key="1">
    <citation type="journal article" date="2015" name="BMC Genomics">
        <title>Genome mining reveals unlocked bioactive potential of marine Gram-negative bacteria.</title>
        <authorList>
            <person name="Machado H."/>
            <person name="Sonnenschein E.C."/>
            <person name="Melchiorsen J."/>
            <person name="Gram L."/>
        </authorList>
    </citation>
    <scope>NUCLEOTIDE SEQUENCE [LARGE SCALE GENOMIC DNA]</scope>
    <source>
        <strain evidence="4 5">S2471</strain>
    </source>
</reference>
<dbReference type="GO" id="GO:0008664">
    <property type="term" value="F:RNA 2',3'-cyclic 3'-phosphodiesterase activity"/>
    <property type="evidence" value="ECO:0007669"/>
    <property type="project" value="UniProtKB-EC"/>
</dbReference>
<dbReference type="AlphaFoldDB" id="A0A0F4QV45"/>
<organism evidence="4 5">
    <name type="scientific">Pseudoalteromonas rubra</name>
    <dbReference type="NCBI Taxonomy" id="43658"/>
    <lineage>
        <taxon>Bacteria</taxon>
        <taxon>Pseudomonadati</taxon>
        <taxon>Pseudomonadota</taxon>
        <taxon>Gammaproteobacteria</taxon>
        <taxon>Alteromonadales</taxon>
        <taxon>Pseudoalteromonadaceae</taxon>
        <taxon>Pseudoalteromonas</taxon>
    </lineage>
</organism>
<comment type="similarity">
    <text evidence="2">Belongs to the 2H phosphoesterase superfamily. ThpR family.</text>
</comment>
<dbReference type="Pfam" id="PF02834">
    <property type="entry name" value="LigT_PEase"/>
    <property type="match status" value="2"/>
</dbReference>
<dbReference type="PANTHER" id="PTHR35561">
    <property type="entry name" value="RNA 2',3'-CYCLIC PHOSPHODIESTERASE"/>
    <property type="match status" value="1"/>
</dbReference>
<evidence type="ECO:0000256" key="1">
    <source>
        <dbReference type="ARBA" id="ARBA00022801"/>
    </source>
</evidence>
<dbReference type="OrthoDB" id="7061261at2"/>
<dbReference type="SUPFAM" id="SSF55144">
    <property type="entry name" value="LigT-like"/>
    <property type="match status" value="1"/>
</dbReference>
<dbReference type="EMBL" id="JXYA01000011">
    <property type="protein sequence ID" value="KJZ11120.1"/>
    <property type="molecule type" value="Genomic_DNA"/>
</dbReference>
<dbReference type="HAMAP" id="MF_01940">
    <property type="entry name" value="RNA_CPDase"/>
    <property type="match status" value="1"/>
</dbReference>
<feature type="active site" description="Proton acceptor" evidence="2">
    <location>
        <position position="122"/>
    </location>
</feature>